<feature type="transmembrane region" description="Helical" evidence="1">
    <location>
        <begin position="97"/>
        <end position="116"/>
    </location>
</feature>
<gene>
    <name evidence="2" type="ORF">BJP36_01485</name>
</gene>
<evidence type="ECO:0000256" key="1">
    <source>
        <dbReference type="SAM" id="Phobius"/>
    </source>
</evidence>
<proteinExistence type="predicted"/>
<accession>A0A1D9FTR1</accession>
<organism evidence="2 3">
    <name type="scientific">Moorena producens (strain JHB)</name>
    <dbReference type="NCBI Taxonomy" id="1454205"/>
    <lineage>
        <taxon>Bacteria</taxon>
        <taxon>Bacillati</taxon>
        <taxon>Cyanobacteriota</taxon>
        <taxon>Cyanophyceae</taxon>
        <taxon>Coleofasciculales</taxon>
        <taxon>Coleofasciculaceae</taxon>
        <taxon>Moorena</taxon>
    </lineage>
</organism>
<sequence>MSKNTRSKRQKATGKRAPEFYSKLKKDLFSLHLKYKCYKIVGGKSQCMLFDPVGGTGILPVGGMGILPVGGMGILPVGGMGILPVGGMGILPVGGMGILPVGGMGILPVGGTGRVVSTLATRRKMRAPLKHH</sequence>
<evidence type="ECO:0000313" key="2">
    <source>
        <dbReference type="EMBL" id="AOY78759.1"/>
    </source>
</evidence>
<dbReference type="Proteomes" id="UP000176944">
    <property type="component" value="Chromosome"/>
</dbReference>
<protein>
    <submittedName>
        <fullName evidence="2">Uncharacterized protein</fullName>
    </submittedName>
</protein>
<evidence type="ECO:0000313" key="3">
    <source>
        <dbReference type="Proteomes" id="UP000176944"/>
    </source>
</evidence>
<keyword evidence="1" id="KW-0812">Transmembrane</keyword>
<name>A0A1D9FTR1_MOOP1</name>
<dbReference type="AlphaFoldDB" id="A0A1D9FTR1"/>
<keyword evidence="1" id="KW-0472">Membrane</keyword>
<keyword evidence="1" id="KW-1133">Transmembrane helix</keyword>
<reference evidence="3" key="1">
    <citation type="submission" date="2016-10" db="EMBL/GenBank/DDBJ databases">
        <title>Comparative genomics uncovers the prolific and rare metabolic potential of the cyanobacterial genus Moorea.</title>
        <authorList>
            <person name="Leao T."/>
            <person name="Castelao G."/>
            <person name="Korobeynikov A."/>
            <person name="Monroe E.A."/>
            <person name="Podell S."/>
            <person name="Glukhov E."/>
            <person name="Allen E."/>
            <person name="Gerwick W.H."/>
            <person name="Gerwick L."/>
        </authorList>
    </citation>
    <scope>NUCLEOTIDE SEQUENCE [LARGE SCALE GENOMIC DNA]</scope>
    <source>
        <strain evidence="3">JHB</strain>
    </source>
</reference>
<dbReference type="EMBL" id="CP017708">
    <property type="protein sequence ID" value="AOY78759.1"/>
    <property type="molecule type" value="Genomic_DNA"/>
</dbReference>